<dbReference type="Pfam" id="PF03931">
    <property type="entry name" value="Skp1_POZ"/>
    <property type="match status" value="1"/>
</dbReference>
<dbReference type="OMA" id="IVEYLHY"/>
<dbReference type="STRING" id="948595.L2GTS3"/>
<dbReference type="OrthoDB" id="249087at2759"/>
<dbReference type="InterPro" id="IPR039948">
    <property type="entry name" value="ELC1"/>
</dbReference>
<dbReference type="FunFam" id="3.30.710.10:FF:000035">
    <property type="entry name" value="Elongin C transcription elongation factor"/>
    <property type="match status" value="1"/>
</dbReference>
<dbReference type="GO" id="GO:0005634">
    <property type="term" value="C:nucleus"/>
    <property type="evidence" value="ECO:0007669"/>
    <property type="project" value="UniProtKB-SubCell"/>
</dbReference>
<dbReference type="Proteomes" id="UP000011081">
    <property type="component" value="Unassembled WGS sequence"/>
</dbReference>
<dbReference type="FunCoup" id="L2GTS3">
    <property type="interactions" value="126"/>
</dbReference>
<dbReference type="VEuPathDB" id="MicrosporidiaDB:VCUG_02034"/>
<proteinExistence type="inferred from homology"/>
<dbReference type="RefSeq" id="XP_008075047.1">
    <property type="nucleotide sequence ID" value="XM_008076856.1"/>
</dbReference>
<accession>L2GTS3</accession>
<evidence type="ECO:0000259" key="5">
    <source>
        <dbReference type="Pfam" id="PF03931"/>
    </source>
</evidence>
<organism evidence="6 7">
    <name type="scientific">Vavraia culicis (isolate floridensis)</name>
    <name type="common">Microsporidian parasite</name>
    <dbReference type="NCBI Taxonomy" id="948595"/>
    <lineage>
        <taxon>Eukaryota</taxon>
        <taxon>Fungi</taxon>
        <taxon>Fungi incertae sedis</taxon>
        <taxon>Microsporidia</taxon>
        <taxon>Pleistophoridae</taxon>
        <taxon>Vavraia</taxon>
    </lineage>
</organism>
<dbReference type="EMBL" id="GL877443">
    <property type="protein sequence ID" value="ELA46490.1"/>
    <property type="molecule type" value="Genomic_DNA"/>
</dbReference>
<dbReference type="InterPro" id="IPR016073">
    <property type="entry name" value="Skp1_comp_POZ"/>
</dbReference>
<name>L2GTS3_VAVCU</name>
<keyword evidence="7" id="KW-1185">Reference proteome</keyword>
<evidence type="ECO:0000313" key="7">
    <source>
        <dbReference type="Proteomes" id="UP000011081"/>
    </source>
</evidence>
<evidence type="ECO:0000256" key="1">
    <source>
        <dbReference type="ARBA" id="ARBA00004123"/>
    </source>
</evidence>
<dbReference type="SMART" id="SM00512">
    <property type="entry name" value="Skp1"/>
    <property type="match status" value="1"/>
</dbReference>
<evidence type="ECO:0000256" key="2">
    <source>
        <dbReference type="ARBA" id="ARBA00009993"/>
    </source>
</evidence>
<evidence type="ECO:0000256" key="4">
    <source>
        <dbReference type="ARBA" id="ARBA00023242"/>
    </source>
</evidence>
<gene>
    <name evidence="6" type="ORF">VCUG_02034</name>
</gene>
<feature type="domain" description="SKP1 component POZ" evidence="5">
    <location>
        <begin position="4"/>
        <end position="67"/>
    </location>
</feature>
<evidence type="ECO:0000256" key="3">
    <source>
        <dbReference type="ARBA" id="ARBA00021347"/>
    </source>
</evidence>
<dbReference type="GO" id="GO:0006511">
    <property type="term" value="P:ubiquitin-dependent protein catabolic process"/>
    <property type="evidence" value="ECO:0007669"/>
    <property type="project" value="InterPro"/>
</dbReference>
<comment type="subcellular location">
    <subcellularLocation>
        <location evidence="1">Nucleus</location>
    </subcellularLocation>
</comment>
<dbReference type="AlphaFoldDB" id="L2GTS3"/>
<dbReference type="PANTHER" id="PTHR20648">
    <property type="entry name" value="ELONGIN-C"/>
    <property type="match status" value="1"/>
</dbReference>
<keyword evidence="4" id="KW-0539">Nucleus</keyword>
<reference evidence="7" key="1">
    <citation type="submission" date="2011-03" db="EMBL/GenBank/DDBJ databases">
        <title>The genome sequence of Vavraia culicis strain floridensis.</title>
        <authorList>
            <consortium name="The Broad Institute Genome Sequencing Platform"/>
            <person name="Cuomo C."/>
            <person name="Becnel J."/>
            <person name="Sanscrainte N."/>
            <person name="Young S.K."/>
            <person name="Zeng Q."/>
            <person name="Gargeya S."/>
            <person name="Fitzgerald M."/>
            <person name="Haas B."/>
            <person name="Abouelleil A."/>
            <person name="Alvarado L."/>
            <person name="Arachchi H.M."/>
            <person name="Berlin A."/>
            <person name="Chapman S.B."/>
            <person name="Gearin G."/>
            <person name="Goldberg J."/>
            <person name="Griggs A."/>
            <person name="Gujja S."/>
            <person name="Hansen M."/>
            <person name="Heiman D."/>
            <person name="Howarth C."/>
            <person name="Larimer J."/>
            <person name="Lui A."/>
            <person name="MacDonald P.J.P."/>
            <person name="McCowen C."/>
            <person name="Montmayeur A."/>
            <person name="Murphy C."/>
            <person name="Neiman D."/>
            <person name="Pearson M."/>
            <person name="Priest M."/>
            <person name="Roberts A."/>
            <person name="Saif S."/>
            <person name="Shea T."/>
            <person name="Sisk P."/>
            <person name="Stolte C."/>
            <person name="Sykes S."/>
            <person name="Wortman J."/>
            <person name="Nusbaum C."/>
            <person name="Birren B."/>
        </authorList>
    </citation>
    <scope>NUCLEOTIDE SEQUENCE [LARGE SCALE GENOMIC DNA]</scope>
    <source>
        <strain evidence="7">floridensis</strain>
    </source>
</reference>
<dbReference type="Gene3D" id="3.30.710.10">
    <property type="entry name" value="Potassium Channel Kv1.1, Chain A"/>
    <property type="match status" value="1"/>
</dbReference>
<protein>
    <recommendedName>
        <fullName evidence="3">Elongin-C</fullName>
    </recommendedName>
</protein>
<comment type="similarity">
    <text evidence="2">Belongs to the SKP1 family.</text>
</comment>
<dbReference type="SUPFAM" id="SSF54695">
    <property type="entry name" value="POZ domain"/>
    <property type="match status" value="1"/>
</dbReference>
<dbReference type="InterPro" id="IPR011333">
    <property type="entry name" value="SKP1/BTB/POZ_sf"/>
</dbReference>
<dbReference type="HOGENOM" id="CLU_130038_4_0_1"/>
<dbReference type="GeneID" id="19879902"/>
<evidence type="ECO:0000313" key="6">
    <source>
        <dbReference type="EMBL" id="ELA46490.1"/>
    </source>
</evidence>
<sequence>MSEIVTLISSDNKKFEVPEYIANESKTLRIFFDRSRPFVEAIERKVLLPIKSKLLMRAIEYLEYKHQYKDKKIYEIPEFPIHDDEALDLLDVSVYLKI</sequence>
<dbReference type="InParanoid" id="L2GTS3"/>
<dbReference type="InterPro" id="IPR001232">
    <property type="entry name" value="SKP1-like"/>
</dbReference>